<proteinExistence type="predicted"/>
<protein>
    <recommendedName>
        <fullName evidence="2">Ubiquitin-like domain-containing protein</fullName>
    </recommendedName>
</protein>
<evidence type="ECO:0000313" key="4">
    <source>
        <dbReference type="Proteomes" id="UP000284403"/>
    </source>
</evidence>
<dbReference type="SUPFAM" id="SSF54236">
    <property type="entry name" value="Ubiquitin-like"/>
    <property type="match status" value="1"/>
</dbReference>
<dbReference type="OrthoDB" id="273632at2759"/>
<dbReference type="InterPro" id="IPR029071">
    <property type="entry name" value="Ubiquitin-like_domsf"/>
</dbReference>
<name>A0A422Q2V8_9TRYP</name>
<dbReference type="EMBL" id="MKKU01000103">
    <property type="protein sequence ID" value="RNF24287.1"/>
    <property type="molecule type" value="Genomic_DNA"/>
</dbReference>
<dbReference type="AlphaFoldDB" id="A0A422Q2V8"/>
<feature type="chain" id="PRO_5019566971" description="Ubiquitin-like domain-containing protein" evidence="1">
    <location>
        <begin position="27"/>
        <end position="211"/>
    </location>
</feature>
<keyword evidence="1" id="KW-0732">Signal</keyword>
<feature type="signal peptide" evidence="1">
    <location>
        <begin position="1"/>
        <end position="26"/>
    </location>
</feature>
<dbReference type="PANTHER" id="PTHR41749">
    <property type="entry name" value="UBIQUITIN-LIKE DOMAIN-CONTAINING PROTEIN"/>
    <property type="match status" value="1"/>
</dbReference>
<evidence type="ECO:0000256" key="1">
    <source>
        <dbReference type="SAM" id="SignalP"/>
    </source>
</evidence>
<evidence type="ECO:0000259" key="2">
    <source>
        <dbReference type="PROSITE" id="PS50053"/>
    </source>
</evidence>
<dbReference type="Proteomes" id="UP000284403">
    <property type="component" value="Unassembled WGS sequence"/>
</dbReference>
<dbReference type="PROSITE" id="PS50053">
    <property type="entry name" value="UBIQUITIN_2"/>
    <property type="match status" value="1"/>
</dbReference>
<organism evidence="3 4">
    <name type="scientific">Trypanosoma conorhini</name>
    <dbReference type="NCBI Taxonomy" id="83891"/>
    <lineage>
        <taxon>Eukaryota</taxon>
        <taxon>Discoba</taxon>
        <taxon>Euglenozoa</taxon>
        <taxon>Kinetoplastea</taxon>
        <taxon>Metakinetoplastina</taxon>
        <taxon>Trypanosomatida</taxon>
        <taxon>Trypanosomatidae</taxon>
        <taxon>Trypanosoma</taxon>
    </lineage>
</organism>
<evidence type="ECO:0000313" key="3">
    <source>
        <dbReference type="EMBL" id="RNF24287.1"/>
    </source>
</evidence>
<dbReference type="GeneID" id="40316187"/>
<gene>
    <name evidence="3" type="ORF">Tco025E_02576</name>
</gene>
<dbReference type="RefSeq" id="XP_029230399.1">
    <property type="nucleotide sequence ID" value="XM_029369501.1"/>
</dbReference>
<dbReference type="InterPro" id="IPR000626">
    <property type="entry name" value="Ubiquitin-like_dom"/>
</dbReference>
<dbReference type="CDD" id="cd17039">
    <property type="entry name" value="Ubl_ubiquitin_like"/>
    <property type="match status" value="1"/>
</dbReference>
<dbReference type="PANTHER" id="PTHR41749:SF1">
    <property type="entry name" value="UBIQUITIN-LIKE DOMAIN-CONTAINING PROTEIN"/>
    <property type="match status" value="1"/>
</dbReference>
<sequence length="211" mass="23716">MHVALDAHSLLFFFFFCRCSFRLVACISSPQGSQIRQLDRTGRSGWFSLCPVKDEVIVIIVISSLESTRVVPQSEWVRRPGPGTARMSEVPEEFTDSADEWEAPVQACPAEDVRPHQAQQLLEKLDGEERELAGEVVPVEFCLPDGRRVRREHLMGQTVAYLKAQLEDIDGVPYEGTTLFLGDRPLLDPLSLNDLPFKGGECNYVTVRLPE</sequence>
<feature type="domain" description="Ubiquitin-like" evidence="2">
    <location>
        <begin position="157"/>
        <end position="211"/>
    </location>
</feature>
<comment type="caution">
    <text evidence="3">The sequence shown here is derived from an EMBL/GenBank/DDBJ whole genome shotgun (WGS) entry which is preliminary data.</text>
</comment>
<accession>A0A422Q2V8</accession>
<keyword evidence="4" id="KW-1185">Reference proteome</keyword>
<reference evidence="3 4" key="1">
    <citation type="journal article" date="2018" name="BMC Genomics">
        <title>Genomic comparison of Trypanosoma conorhini and Trypanosoma rangeli to Trypanosoma cruzi strains of high and low virulence.</title>
        <authorList>
            <person name="Bradwell K.R."/>
            <person name="Koparde V.N."/>
            <person name="Matveyev A.V."/>
            <person name="Serrano M.G."/>
            <person name="Alves J.M."/>
            <person name="Parikh H."/>
            <person name="Huang B."/>
            <person name="Lee V."/>
            <person name="Espinosa-Alvarez O."/>
            <person name="Ortiz P.A."/>
            <person name="Costa-Martins A.G."/>
            <person name="Teixeira M.M."/>
            <person name="Buck G.A."/>
        </authorList>
    </citation>
    <scope>NUCLEOTIDE SEQUENCE [LARGE SCALE GENOMIC DNA]</scope>
    <source>
        <strain evidence="3 4">025E</strain>
    </source>
</reference>